<dbReference type="RefSeq" id="WP_223103818.1">
    <property type="nucleotide sequence ID" value="NZ_CP061913.1"/>
</dbReference>
<accession>A0ABV5M9F9</accession>
<organism evidence="5 6">
    <name type="scientific">Dactylosporangium vinaceum</name>
    <dbReference type="NCBI Taxonomy" id="53362"/>
    <lineage>
        <taxon>Bacteria</taxon>
        <taxon>Bacillati</taxon>
        <taxon>Actinomycetota</taxon>
        <taxon>Actinomycetes</taxon>
        <taxon>Micromonosporales</taxon>
        <taxon>Micromonosporaceae</taxon>
        <taxon>Dactylosporangium</taxon>
    </lineage>
</organism>
<dbReference type="PRINTS" id="PR00081">
    <property type="entry name" value="GDHRDH"/>
</dbReference>
<comment type="caution">
    <text evidence="5">The sequence shown here is derived from an EMBL/GenBank/DDBJ whole genome shotgun (WGS) entry which is preliminary data.</text>
</comment>
<comment type="similarity">
    <text evidence="1 4">Belongs to the short-chain dehydrogenases/reductases (SDR) family.</text>
</comment>
<dbReference type="PANTHER" id="PTHR43391:SF14">
    <property type="entry name" value="DEHYDROGENASE_REDUCTASE SDR FAMILY PROTEIN 7-LIKE"/>
    <property type="match status" value="1"/>
</dbReference>
<dbReference type="InterPro" id="IPR002347">
    <property type="entry name" value="SDR_fam"/>
</dbReference>
<proteinExistence type="inferred from homology"/>
<dbReference type="PRINTS" id="PR00080">
    <property type="entry name" value="SDRFAMILY"/>
</dbReference>
<protein>
    <submittedName>
        <fullName evidence="5">SDR family oxidoreductase</fullName>
    </submittedName>
</protein>
<evidence type="ECO:0000313" key="5">
    <source>
        <dbReference type="EMBL" id="MFB9445461.1"/>
    </source>
</evidence>
<reference evidence="5 6" key="1">
    <citation type="submission" date="2024-09" db="EMBL/GenBank/DDBJ databases">
        <authorList>
            <person name="Sun Q."/>
            <person name="Mori K."/>
        </authorList>
    </citation>
    <scope>NUCLEOTIDE SEQUENCE [LARGE SCALE GENOMIC DNA]</scope>
    <source>
        <strain evidence="5 6">JCM 3307</strain>
    </source>
</reference>
<dbReference type="Gene3D" id="3.40.50.720">
    <property type="entry name" value="NAD(P)-binding Rossmann-like Domain"/>
    <property type="match status" value="1"/>
</dbReference>
<dbReference type="Proteomes" id="UP001589608">
    <property type="component" value="Unassembled WGS sequence"/>
</dbReference>
<dbReference type="InterPro" id="IPR036291">
    <property type="entry name" value="NAD(P)-bd_dom_sf"/>
</dbReference>
<gene>
    <name evidence="5" type="ORF">ACFFTR_20490</name>
</gene>
<name>A0ABV5M9F9_9ACTN</name>
<keyword evidence="6" id="KW-1185">Reference proteome</keyword>
<evidence type="ECO:0000313" key="6">
    <source>
        <dbReference type="Proteomes" id="UP001589608"/>
    </source>
</evidence>
<sequence>MQNSKRIDGSVALVTGANRGIGLAIVRALLDRGAAKVYAAVRDPQTVAALREQYGARVVALRMDVTDGHQVAEAARAATDVDLLVNNAGAFQPTDLTDDAVVAVARREMEVNYFGVLRMVHGFADTLARHGGAIVNVGSVAGLSNVPLQPTYSASKAAQHSLTQAARAVLAGRGVRVHGAYPGPVDTDMTKDLPPQFEKASPEAVAAAILDGLEAGHDDIFPDAFAAALGEQFQASPKTVERQLATMVATAA</sequence>
<dbReference type="PANTHER" id="PTHR43391">
    <property type="entry name" value="RETINOL DEHYDROGENASE-RELATED"/>
    <property type="match status" value="1"/>
</dbReference>
<dbReference type="NCBIfam" id="NF006118">
    <property type="entry name" value="PRK08264.1-4"/>
    <property type="match status" value="1"/>
</dbReference>
<dbReference type="SUPFAM" id="SSF51735">
    <property type="entry name" value="NAD(P)-binding Rossmann-fold domains"/>
    <property type="match status" value="1"/>
</dbReference>
<keyword evidence="3" id="KW-0560">Oxidoreductase</keyword>
<evidence type="ECO:0000256" key="2">
    <source>
        <dbReference type="ARBA" id="ARBA00022857"/>
    </source>
</evidence>
<evidence type="ECO:0000256" key="3">
    <source>
        <dbReference type="ARBA" id="ARBA00023002"/>
    </source>
</evidence>
<keyword evidence="2" id="KW-0521">NADP</keyword>
<dbReference type="Pfam" id="PF00106">
    <property type="entry name" value="adh_short"/>
    <property type="match status" value="1"/>
</dbReference>
<evidence type="ECO:0000256" key="4">
    <source>
        <dbReference type="RuleBase" id="RU000363"/>
    </source>
</evidence>
<dbReference type="EMBL" id="JBHMCA010000042">
    <property type="protein sequence ID" value="MFB9445461.1"/>
    <property type="molecule type" value="Genomic_DNA"/>
</dbReference>
<evidence type="ECO:0000256" key="1">
    <source>
        <dbReference type="ARBA" id="ARBA00006484"/>
    </source>
</evidence>